<feature type="compositionally biased region" description="Basic residues" evidence="1">
    <location>
        <begin position="1"/>
        <end position="10"/>
    </location>
</feature>
<evidence type="ECO:0000256" key="1">
    <source>
        <dbReference type="SAM" id="MobiDB-lite"/>
    </source>
</evidence>
<dbReference type="Pfam" id="PF13416">
    <property type="entry name" value="SBP_bac_8"/>
    <property type="match status" value="1"/>
</dbReference>
<proteinExistence type="predicted"/>
<evidence type="ECO:0000313" key="3">
    <source>
        <dbReference type="Proteomes" id="UP001176960"/>
    </source>
</evidence>
<name>A0AA35UY99_9PROT</name>
<sequence>MSRPIPHQHRTGPLPRLPLKTSKRKRRAVAASLVLLGLSIAGIHNTMHGGHATSYRGHARHINRSHVAGSSKAQTREPVLAVLAQVIEANALATPDQPFVLKDWDGQLETLRRKNQLRRPEWSAVMLDDQTLRVACRDGLVLPLPAPASGTPDQTESSCGIDGGHISTVLAWDTARLSAGFVPDWSTLWDIARHPGKRGLRMDPRTTLEIALLADGVAPEAVYTTLSTPDGVDRAFRKLDQLRPYIVWWRTPDDAARIMLTGAALITSAPADSVTVAQRKSAFSPRWSQTLRQNISWAIPQNVPADIAAPVVSMLRELRPHHDEPHDPGIAETHALTMDDAFWSVNGDALQKRFQAWINAPG</sequence>
<reference evidence="2" key="1">
    <citation type="submission" date="2023-03" db="EMBL/GenBank/DDBJ databases">
        <authorList>
            <person name="Cleenwerck I."/>
        </authorList>
    </citation>
    <scope>NUCLEOTIDE SEQUENCE</scope>
    <source>
        <strain evidence="2">LMG 32879</strain>
    </source>
</reference>
<dbReference type="AlphaFoldDB" id="A0AA35UY99"/>
<keyword evidence="3" id="KW-1185">Reference proteome</keyword>
<dbReference type="RefSeq" id="WP_289840955.1">
    <property type="nucleotide sequence ID" value="NZ_CATKSH010000024.1"/>
</dbReference>
<protein>
    <submittedName>
        <fullName evidence="2">Extracellular solute-binding protein</fullName>
    </submittedName>
</protein>
<accession>A0AA35UY99</accession>
<comment type="caution">
    <text evidence="2">The sequence shown here is derived from an EMBL/GenBank/DDBJ whole genome shotgun (WGS) entry which is preliminary data.</text>
</comment>
<evidence type="ECO:0000313" key="2">
    <source>
        <dbReference type="EMBL" id="CAI9121809.1"/>
    </source>
</evidence>
<organism evidence="2 3">
    <name type="scientific">Brytella acorum</name>
    <dbReference type="NCBI Taxonomy" id="2959299"/>
    <lineage>
        <taxon>Bacteria</taxon>
        <taxon>Pseudomonadati</taxon>
        <taxon>Pseudomonadota</taxon>
        <taxon>Alphaproteobacteria</taxon>
        <taxon>Acetobacterales</taxon>
        <taxon>Acetobacteraceae</taxon>
        <taxon>Brytella</taxon>
    </lineage>
</organism>
<dbReference type="Gene3D" id="3.40.190.10">
    <property type="entry name" value="Periplasmic binding protein-like II"/>
    <property type="match status" value="1"/>
</dbReference>
<dbReference type="EMBL" id="CATKSH010000024">
    <property type="protein sequence ID" value="CAI9121809.1"/>
    <property type="molecule type" value="Genomic_DNA"/>
</dbReference>
<dbReference type="SUPFAM" id="SSF53850">
    <property type="entry name" value="Periplasmic binding protein-like II"/>
    <property type="match status" value="1"/>
</dbReference>
<dbReference type="InterPro" id="IPR006059">
    <property type="entry name" value="SBP"/>
</dbReference>
<gene>
    <name evidence="2" type="ORF">LMG32879_002663</name>
</gene>
<dbReference type="Proteomes" id="UP001176960">
    <property type="component" value="Unassembled WGS sequence"/>
</dbReference>
<feature type="region of interest" description="Disordered" evidence="1">
    <location>
        <begin position="1"/>
        <end position="23"/>
    </location>
</feature>